<dbReference type="InterPro" id="IPR036388">
    <property type="entry name" value="WH-like_DNA-bd_sf"/>
</dbReference>
<dbReference type="Proteomes" id="UP000579136">
    <property type="component" value="Unassembled WGS sequence"/>
</dbReference>
<dbReference type="Gene3D" id="1.10.10.10">
    <property type="entry name" value="Winged helix-like DNA-binding domain superfamily/Winged helix DNA-binding domain"/>
    <property type="match status" value="1"/>
</dbReference>
<dbReference type="Gene3D" id="2.40.50.140">
    <property type="entry name" value="Nucleic acid-binding proteins"/>
    <property type="match status" value="2"/>
</dbReference>
<dbReference type="InterPro" id="IPR012340">
    <property type="entry name" value="NA-bd_OB-fold"/>
</dbReference>
<evidence type="ECO:0000313" key="8">
    <source>
        <dbReference type="Proteomes" id="UP000579136"/>
    </source>
</evidence>
<feature type="domain" description="Conserved virulence factor B second S1" evidence="5">
    <location>
        <begin position="74"/>
        <end position="132"/>
    </location>
</feature>
<evidence type="ECO:0000256" key="1">
    <source>
        <dbReference type="ARBA" id="ARBA00007678"/>
    </source>
</evidence>
<organism evidence="7 8">
    <name type="scientific">Nosocomiicoccus ampullae</name>
    <dbReference type="NCBI Taxonomy" id="489910"/>
    <lineage>
        <taxon>Bacteria</taxon>
        <taxon>Bacillati</taxon>
        <taxon>Bacillota</taxon>
        <taxon>Bacilli</taxon>
        <taxon>Bacillales</taxon>
        <taxon>Staphylococcaceae</taxon>
        <taxon>Nosocomiicoccus</taxon>
    </lineage>
</organism>
<dbReference type="EMBL" id="JACHHF010000001">
    <property type="protein sequence ID" value="MBB5175369.1"/>
    <property type="molecule type" value="Genomic_DNA"/>
</dbReference>
<keyword evidence="8" id="KW-1185">Reference proteome</keyword>
<proteinExistence type="inferred from homology"/>
<dbReference type="InterPro" id="IPR040764">
    <property type="entry name" value="CvfB_WH"/>
</dbReference>
<evidence type="ECO:0000259" key="6">
    <source>
        <dbReference type="Pfam" id="PF21543"/>
    </source>
</evidence>
<reference evidence="7 8" key="1">
    <citation type="submission" date="2020-08" db="EMBL/GenBank/DDBJ databases">
        <title>Genomic Encyclopedia of Type Strains, Phase IV (KMG-IV): sequencing the most valuable type-strain genomes for metagenomic binning, comparative biology and taxonomic classification.</title>
        <authorList>
            <person name="Goeker M."/>
        </authorList>
    </citation>
    <scope>NUCLEOTIDE SEQUENCE [LARGE SCALE GENOMIC DNA]</scope>
    <source>
        <strain evidence="7 8">DSM 19163</strain>
    </source>
</reference>
<dbReference type="Pfam" id="PF21191">
    <property type="entry name" value="CvfB_1st"/>
    <property type="match status" value="1"/>
</dbReference>
<dbReference type="Pfam" id="PF21543">
    <property type="entry name" value="CvfB_2nd"/>
    <property type="match status" value="1"/>
</dbReference>
<evidence type="ECO:0000259" key="4">
    <source>
        <dbReference type="Pfam" id="PF17783"/>
    </source>
</evidence>
<dbReference type="PANTHER" id="PTHR37296">
    <property type="entry name" value="CONSERVED VIRULENCE FACTOR B"/>
    <property type="match status" value="1"/>
</dbReference>
<comment type="caution">
    <text evidence="7">The sequence shown here is derived from an EMBL/GenBank/DDBJ whole genome shotgun (WGS) entry which is preliminary data.</text>
</comment>
<gene>
    <name evidence="7" type="ORF">HNQ45_000227</name>
</gene>
<dbReference type="PANTHER" id="PTHR37296:SF1">
    <property type="entry name" value="CONSERVED VIRULENCE FACTOR B"/>
    <property type="match status" value="1"/>
</dbReference>
<dbReference type="InterPro" id="IPR048588">
    <property type="entry name" value="CvfB_S1_2nd"/>
</dbReference>
<comment type="similarity">
    <text evidence="1 3">Belongs to the CvfB family.</text>
</comment>
<evidence type="ECO:0000313" key="7">
    <source>
        <dbReference type="EMBL" id="MBB5175369.1"/>
    </source>
</evidence>
<dbReference type="RefSeq" id="WP_183672796.1">
    <property type="nucleotide sequence ID" value="NZ_CBCRYX010000003.1"/>
</dbReference>
<accession>A0A9Q2CX66</accession>
<dbReference type="AlphaFoldDB" id="A0A9Q2CX66"/>
<dbReference type="InterPro" id="IPR048587">
    <property type="entry name" value="CvfB_S1_3rd"/>
</dbReference>
<evidence type="ECO:0000256" key="3">
    <source>
        <dbReference type="PIRNR" id="PIRNR012524"/>
    </source>
</evidence>
<name>A0A9Q2CX66_9STAP</name>
<feature type="domain" description="Conserved virulence factor B-like winged helix" evidence="4">
    <location>
        <begin position="229"/>
        <end position="285"/>
    </location>
</feature>
<evidence type="ECO:0000256" key="2">
    <source>
        <dbReference type="ARBA" id="ARBA00015480"/>
    </source>
</evidence>
<dbReference type="InterPro" id="IPR014464">
    <property type="entry name" value="CvfB_fam"/>
</dbReference>
<sequence>MNRLSGTTQFLTLDKIEGSTLYFKTEDNEIIRMNKSLQKEEYEIGQDVPAFIYPNTRGELFASPVIPKITRDKFDFVPVSEITYDGVYIDIDAPKDFLIPYEDLPKLKKVWPKPGDKVMATLRVESDNQIYGRLITETEAREMSQPFDEEAFKLHRNTWLDARPYRLLKVGSFLITNEGYKVFVHESERQEEPRLGEAVKVRVIGFNEHNEMNGSFIEKAYKKINTDAEEIYEYLLMNGGSMVYNDKSSPEDIKEIFNISKASFKRALGGLMKEGKITQDKEGTYIKKERE</sequence>
<dbReference type="Pfam" id="PF17783">
    <property type="entry name" value="WHD_CvfB"/>
    <property type="match status" value="1"/>
</dbReference>
<feature type="domain" description="Conserved virulence factor B third S1" evidence="6">
    <location>
        <begin position="154"/>
        <end position="215"/>
    </location>
</feature>
<evidence type="ECO:0000259" key="5">
    <source>
        <dbReference type="Pfam" id="PF21191"/>
    </source>
</evidence>
<dbReference type="PIRSF" id="PIRSF012524">
    <property type="entry name" value="YitL_S1"/>
    <property type="match status" value="1"/>
</dbReference>
<protein>
    <recommendedName>
        <fullName evidence="2">Conserved virulence factor B</fullName>
    </recommendedName>
</protein>